<sequence>MTGLSHLKPGSMKGQILEITNSKNPENEYVLDFSKSEKELLNDLRLAINSGAENVKLNVIIDTEANLFKYAVNNLKEERITPLKGIAQENSQIVDKLKTIQPVFGNLIELEVLDVGRNQAISSWKDIDKLRSTTEKQYLEAFESRLKQAWEKGQINQKGLIALSGNHQNASLITGQKIDRLQEVNGPAVLNKQPKQETPKKANPIEALTPSQLEAERKKVFSIIEGMKVGRDLKVLKPQPGTHEGFIVGVTDHFVVQRLGAESSFFMVHNKADLPTAKVDFKERVRVHRNDQGQSNLKLLTHDQAQDKSTMLKR</sequence>
<protein>
    <submittedName>
        <fullName evidence="2">Uncharacterized protein</fullName>
    </submittedName>
</protein>
<feature type="region of interest" description="Disordered" evidence="1">
    <location>
        <begin position="290"/>
        <end position="314"/>
    </location>
</feature>
<dbReference type="AlphaFoldDB" id="A0A1B2RD17"/>
<geneLocation type="plasmid" evidence="2">
    <name>IHIT7853-OXA-23</name>
</geneLocation>
<dbReference type="RefSeq" id="WP_064534772.1">
    <property type="nucleotide sequence ID" value="NZ_KX118105.1"/>
</dbReference>
<organism evidence="2">
    <name type="scientific">Acinetobacter baumannii</name>
    <dbReference type="NCBI Taxonomy" id="470"/>
    <lineage>
        <taxon>Bacteria</taxon>
        <taxon>Pseudomonadati</taxon>
        <taxon>Pseudomonadota</taxon>
        <taxon>Gammaproteobacteria</taxon>
        <taxon>Moraxellales</taxon>
        <taxon>Moraxellaceae</taxon>
        <taxon>Acinetobacter</taxon>
        <taxon>Acinetobacter calcoaceticus/baumannii complex</taxon>
    </lineage>
</organism>
<dbReference type="EMBL" id="KX118105">
    <property type="protein sequence ID" value="AOB42354.1"/>
    <property type="molecule type" value="Genomic_DNA"/>
</dbReference>
<keyword evidence="2" id="KW-0614">Plasmid</keyword>
<reference evidence="2" key="1">
    <citation type="journal article" date="2016" name="Gut Pathog.">
        <title>Genome sequence of OXA-23 producing Acinetobacter baumannii IHIT7853, a carbapenem-resistant strain from a cat belonging to international clone IC1.</title>
        <authorList>
            <person name="Ewers C."/>
            <person name="Klotz P."/>
            <person name="Scheufen S."/>
            <person name="Leidner U."/>
            <person name="Gottig S."/>
            <person name="Semmler T."/>
        </authorList>
    </citation>
    <scope>NUCLEOTIDE SEQUENCE</scope>
    <source>
        <strain evidence="2">IHIT7853</strain>
        <plasmid evidence="2">IHIT7853-OXA-23</plasmid>
    </source>
</reference>
<name>A0A1B2RD17_ACIBA</name>
<evidence type="ECO:0000256" key="1">
    <source>
        <dbReference type="SAM" id="MobiDB-lite"/>
    </source>
</evidence>
<evidence type="ECO:0000313" key="2">
    <source>
        <dbReference type="EMBL" id="AOB42354.1"/>
    </source>
</evidence>
<proteinExistence type="predicted"/>
<accession>A0A1B2RD17</accession>